<name>A0ABW7F7D1_9BURK</name>
<sequence>MTKPIDVLEAEALSLSPAERSRLVDRLLASLGHDPAWEQAWSEEADRREARIADGQAQWVDGAEAVARVRAALK</sequence>
<dbReference type="RefSeq" id="WP_394480185.1">
    <property type="nucleotide sequence ID" value="NZ_JBIGHV010000005.1"/>
</dbReference>
<evidence type="ECO:0000313" key="2">
    <source>
        <dbReference type="Proteomes" id="UP001606210"/>
    </source>
</evidence>
<dbReference type="InterPro" id="IPR013406">
    <property type="entry name" value="CHP02574_addiction_mod"/>
</dbReference>
<dbReference type="Proteomes" id="UP001606210">
    <property type="component" value="Unassembled WGS sequence"/>
</dbReference>
<dbReference type="Pfam" id="PF09720">
    <property type="entry name" value="Unstab_antitox"/>
    <property type="match status" value="1"/>
</dbReference>
<reference evidence="1 2" key="1">
    <citation type="submission" date="2024-08" db="EMBL/GenBank/DDBJ databases">
        <authorList>
            <person name="Lu H."/>
        </authorList>
    </citation>
    <scope>NUCLEOTIDE SEQUENCE [LARGE SCALE GENOMIC DNA]</scope>
    <source>
        <strain evidence="1 2">LYH14W</strain>
    </source>
</reference>
<keyword evidence="2" id="KW-1185">Reference proteome</keyword>
<organism evidence="1 2">
    <name type="scientific">Pelomonas parva</name>
    <dbReference type="NCBI Taxonomy" id="3299032"/>
    <lineage>
        <taxon>Bacteria</taxon>
        <taxon>Pseudomonadati</taxon>
        <taxon>Pseudomonadota</taxon>
        <taxon>Betaproteobacteria</taxon>
        <taxon>Burkholderiales</taxon>
        <taxon>Sphaerotilaceae</taxon>
        <taxon>Roseateles</taxon>
    </lineage>
</organism>
<proteinExistence type="predicted"/>
<protein>
    <submittedName>
        <fullName evidence="1">Addiction module protein</fullName>
    </submittedName>
</protein>
<accession>A0ABW7F7D1</accession>
<evidence type="ECO:0000313" key="1">
    <source>
        <dbReference type="EMBL" id="MFG6431258.1"/>
    </source>
</evidence>
<dbReference type="EMBL" id="JBIGHV010000005">
    <property type="protein sequence ID" value="MFG6431258.1"/>
    <property type="molecule type" value="Genomic_DNA"/>
</dbReference>
<comment type="caution">
    <text evidence="1">The sequence shown here is derived from an EMBL/GenBank/DDBJ whole genome shotgun (WGS) entry which is preliminary data.</text>
</comment>
<gene>
    <name evidence="1" type="ORF">ACG00Y_15115</name>
</gene>